<gene>
    <name evidence="1" type="ORF">E2C01_030104</name>
</gene>
<evidence type="ECO:0000313" key="2">
    <source>
        <dbReference type="Proteomes" id="UP000324222"/>
    </source>
</evidence>
<proteinExistence type="predicted"/>
<name>A0A5B7EUB4_PORTR</name>
<comment type="caution">
    <text evidence="1">The sequence shown here is derived from an EMBL/GenBank/DDBJ whole genome shotgun (WGS) entry which is preliminary data.</text>
</comment>
<reference evidence="1 2" key="1">
    <citation type="submission" date="2019-05" db="EMBL/GenBank/DDBJ databases">
        <title>Another draft genome of Portunus trituberculatus and its Hox gene families provides insights of decapod evolution.</title>
        <authorList>
            <person name="Jeong J.-H."/>
            <person name="Song I."/>
            <person name="Kim S."/>
            <person name="Choi T."/>
            <person name="Kim D."/>
            <person name="Ryu S."/>
            <person name="Kim W."/>
        </authorList>
    </citation>
    <scope>NUCLEOTIDE SEQUENCE [LARGE SCALE GENOMIC DNA]</scope>
    <source>
        <tissue evidence="1">Muscle</tissue>
    </source>
</reference>
<evidence type="ECO:0000313" key="1">
    <source>
        <dbReference type="EMBL" id="MPC36639.1"/>
    </source>
</evidence>
<dbReference type="EMBL" id="VSRR010003565">
    <property type="protein sequence ID" value="MPC36639.1"/>
    <property type="molecule type" value="Genomic_DNA"/>
</dbReference>
<accession>A0A5B7EUB4</accession>
<dbReference type="AlphaFoldDB" id="A0A5B7EUB4"/>
<dbReference type="Proteomes" id="UP000324222">
    <property type="component" value="Unassembled WGS sequence"/>
</dbReference>
<keyword evidence="2" id="KW-1185">Reference proteome</keyword>
<protein>
    <submittedName>
        <fullName evidence="1">Uncharacterized protein</fullName>
    </submittedName>
</protein>
<sequence length="93" mass="10056">MEVLSSPLYQSTRFTVPMREERWAELGLVGGGVMEQGILTSPPSTTSSCPALPPLLASVGKRTVEGETFKGASIKFSVLNQLRQFFLSPPPNC</sequence>
<organism evidence="1 2">
    <name type="scientific">Portunus trituberculatus</name>
    <name type="common">Swimming crab</name>
    <name type="synonym">Neptunus trituberculatus</name>
    <dbReference type="NCBI Taxonomy" id="210409"/>
    <lineage>
        <taxon>Eukaryota</taxon>
        <taxon>Metazoa</taxon>
        <taxon>Ecdysozoa</taxon>
        <taxon>Arthropoda</taxon>
        <taxon>Crustacea</taxon>
        <taxon>Multicrustacea</taxon>
        <taxon>Malacostraca</taxon>
        <taxon>Eumalacostraca</taxon>
        <taxon>Eucarida</taxon>
        <taxon>Decapoda</taxon>
        <taxon>Pleocyemata</taxon>
        <taxon>Brachyura</taxon>
        <taxon>Eubrachyura</taxon>
        <taxon>Portunoidea</taxon>
        <taxon>Portunidae</taxon>
        <taxon>Portuninae</taxon>
        <taxon>Portunus</taxon>
    </lineage>
</organism>